<reference evidence="2" key="3">
    <citation type="submission" date="2024-01" db="EMBL/GenBank/DDBJ databases">
        <authorList>
            <person name="Macesic N."/>
        </authorList>
    </citation>
    <scope>NUCLEOTIDE SEQUENCE</scope>
    <source>
        <strain evidence="2">CPO519</strain>
    </source>
</reference>
<name>A0AA90HTK1_ACIBA</name>
<gene>
    <name evidence="2" type="ORF">P9867_021150</name>
    <name evidence="1" type="ORF">P9867_08835</name>
</gene>
<protein>
    <submittedName>
        <fullName evidence="1">Uncharacterized protein</fullName>
    </submittedName>
</protein>
<evidence type="ECO:0000313" key="3">
    <source>
        <dbReference type="Proteomes" id="UP001174156"/>
    </source>
</evidence>
<sequence>MVSQVGQSLTGRFVERYFHTLFGLPPSRGKDVGKRQSINEV</sequence>
<evidence type="ECO:0000313" key="1">
    <source>
        <dbReference type="EMBL" id="MDK4881804.1"/>
    </source>
</evidence>
<dbReference type="RefSeq" id="WP_264077227.1">
    <property type="nucleotide sequence ID" value="NZ_JANBNJ010000067.1"/>
</dbReference>
<dbReference type="Proteomes" id="UP001174156">
    <property type="component" value="Unassembled WGS sequence"/>
</dbReference>
<reference evidence="1" key="2">
    <citation type="submission" date="2023-01" db="EMBL/GenBank/DDBJ databases">
        <title>Genomic dissection of endemic carbapenem resistance: metallo-beta-lactamase gene dissemination through clonal, plasmid and integron transfer pathways.</title>
        <authorList>
            <person name="Macesic N."/>
        </authorList>
    </citation>
    <scope>NUCLEOTIDE SEQUENCE</scope>
    <source>
        <strain evidence="1">CPO519</strain>
    </source>
</reference>
<dbReference type="EMBL" id="JARTMM020000003">
    <property type="protein sequence ID" value="MEC5498858.1"/>
    <property type="molecule type" value="Genomic_DNA"/>
</dbReference>
<reference evidence="2 3" key="1">
    <citation type="journal article" date="2023" name="Nat. Commun.">
        <title>Genomic dissection of endemic carbapenem resistance reveals metallo-beta-lactamase dissemination through clonal, plasmid and integron transfer.</title>
        <authorList>
            <person name="Macesic N."/>
            <person name="Hawkey J."/>
            <person name="Vezina B."/>
            <person name="Wisniewski J.A."/>
            <person name="Cottingham H."/>
            <person name="Blakeway L.V."/>
            <person name="Harshegyi T."/>
            <person name="Pragastis K."/>
            <person name="Badoordeen G.Z."/>
            <person name="Dennison A."/>
            <person name="Spelman D.W."/>
            <person name="Jenney A.W.J."/>
            <person name="Peleg A.Y."/>
        </authorList>
    </citation>
    <scope>NUCLEOTIDE SEQUENCE [LARGE SCALE GENOMIC DNA]</scope>
    <source>
        <strain evidence="2 3">CPO519</strain>
    </source>
</reference>
<dbReference type="EMBL" id="JARTMM010000027">
    <property type="protein sequence ID" value="MDK4881804.1"/>
    <property type="molecule type" value="Genomic_DNA"/>
</dbReference>
<accession>A0AA90HTK1</accession>
<comment type="caution">
    <text evidence="1">The sequence shown here is derived from an EMBL/GenBank/DDBJ whole genome shotgun (WGS) entry which is preliminary data.</text>
</comment>
<proteinExistence type="predicted"/>
<dbReference type="AlphaFoldDB" id="A0AA90HTK1"/>
<organism evidence="1">
    <name type="scientific">Acinetobacter baumannii</name>
    <dbReference type="NCBI Taxonomy" id="470"/>
    <lineage>
        <taxon>Bacteria</taxon>
        <taxon>Pseudomonadati</taxon>
        <taxon>Pseudomonadota</taxon>
        <taxon>Gammaproteobacteria</taxon>
        <taxon>Moraxellales</taxon>
        <taxon>Moraxellaceae</taxon>
        <taxon>Acinetobacter</taxon>
        <taxon>Acinetobacter calcoaceticus/baumannii complex</taxon>
    </lineage>
</organism>
<evidence type="ECO:0000313" key="2">
    <source>
        <dbReference type="EMBL" id="MEC5498858.1"/>
    </source>
</evidence>